<dbReference type="InterPro" id="IPR041709">
    <property type="entry name" value="EF-Tu_GTP-bd"/>
</dbReference>
<name>A0ABW5D6M3_9BACT</name>
<dbReference type="NCBIfam" id="TIGR00485">
    <property type="entry name" value="EF-Tu"/>
    <property type="match status" value="1"/>
</dbReference>
<comment type="subcellular location">
    <subcellularLocation>
        <location evidence="6">Cytoplasm</location>
    </subcellularLocation>
</comment>
<dbReference type="NCBIfam" id="NF000766">
    <property type="entry name" value="PRK00049.1"/>
    <property type="match status" value="1"/>
</dbReference>
<dbReference type="Pfam" id="PF00009">
    <property type="entry name" value="GTP_EFTU"/>
    <property type="match status" value="1"/>
</dbReference>
<dbReference type="GO" id="GO:0003746">
    <property type="term" value="F:translation elongation factor activity"/>
    <property type="evidence" value="ECO:0007669"/>
    <property type="project" value="UniProtKB-KW"/>
</dbReference>
<evidence type="ECO:0000256" key="3">
    <source>
        <dbReference type="ARBA" id="ARBA00022917"/>
    </source>
</evidence>
<sequence>MAKETFQRNKPHVNIGTIGHVDHGKTTLTAAITNTLAEKGFAKKQSYADIDAAPEERERGITINTAHVEYETDKRHYAHVDCPGHADYVKNMITGAAQMDGAILVCSAADGPMPQTREHILLARQVGVPALVVFMNKVDLVDDEELLELVEMEIRDLLSSYDFPGDDIPIVAGSAVKALEGDATHMANVMKLMDAVDSYIPEPERPIDKTFLMPIEDVFSIEGRGTVCTGRVERGIIHKMEEVEIVGIRDTQKTTVTDIEMFRKLLDEGRAGDNVGLLVRGLKKDQVERGQVMAKPGTVKGHTIFKSEIYVLSKEEGGRHTPFFSNYRPQFYFRTTDVTGSIKLPEGVEMVMPGDNISLEVELISPIAMEPTMRFAIREGGRTVGAGRVGEIVK</sequence>
<dbReference type="InterPro" id="IPR005225">
    <property type="entry name" value="Small_GTP-bd"/>
</dbReference>
<dbReference type="Proteomes" id="UP001597375">
    <property type="component" value="Unassembled WGS sequence"/>
</dbReference>
<dbReference type="NCBIfam" id="NF009372">
    <property type="entry name" value="PRK12735.1"/>
    <property type="match status" value="1"/>
</dbReference>
<comment type="subunit">
    <text evidence="6">Monomer.</text>
</comment>
<dbReference type="PANTHER" id="PTHR43721:SF22">
    <property type="entry name" value="ELONGATION FACTOR TU, MITOCHONDRIAL"/>
    <property type="match status" value="1"/>
</dbReference>
<keyword evidence="4 6" id="KW-0342">GTP-binding</keyword>
<dbReference type="Pfam" id="PF03143">
    <property type="entry name" value="GTP_EFTU_D3"/>
    <property type="match status" value="1"/>
</dbReference>
<dbReference type="SUPFAM" id="SSF50447">
    <property type="entry name" value="Translation proteins"/>
    <property type="match status" value="1"/>
</dbReference>
<dbReference type="RefSeq" id="WP_386818826.1">
    <property type="nucleotide sequence ID" value="NZ_JBHUIT010000003.1"/>
</dbReference>
<dbReference type="InterPro" id="IPR033720">
    <property type="entry name" value="EFTU_2"/>
</dbReference>
<dbReference type="InterPro" id="IPR050055">
    <property type="entry name" value="EF-Tu_GTPase"/>
</dbReference>
<evidence type="ECO:0000313" key="8">
    <source>
        <dbReference type="EMBL" id="MFD2255984.1"/>
    </source>
</evidence>
<dbReference type="SUPFAM" id="SSF52540">
    <property type="entry name" value="P-loop containing nucleoside triphosphate hydrolases"/>
    <property type="match status" value="1"/>
</dbReference>
<comment type="catalytic activity">
    <reaction evidence="6">
        <text>GTP + H2O = GDP + phosphate + H(+)</text>
        <dbReference type="Rhea" id="RHEA:19669"/>
        <dbReference type="ChEBI" id="CHEBI:15377"/>
        <dbReference type="ChEBI" id="CHEBI:15378"/>
        <dbReference type="ChEBI" id="CHEBI:37565"/>
        <dbReference type="ChEBI" id="CHEBI:43474"/>
        <dbReference type="ChEBI" id="CHEBI:58189"/>
        <dbReference type="EC" id="3.6.5.3"/>
    </reaction>
</comment>
<evidence type="ECO:0000259" key="7">
    <source>
        <dbReference type="PROSITE" id="PS51722"/>
    </source>
</evidence>
<feature type="binding site" evidence="6">
    <location>
        <position position="26"/>
    </location>
    <ligand>
        <name>Mg(2+)</name>
        <dbReference type="ChEBI" id="CHEBI:18420"/>
    </ligand>
</feature>
<dbReference type="InterPro" id="IPR004160">
    <property type="entry name" value="Transl_elong_EFTu/EF1A_C"/>
</dbReference>
<evidence type="ECO:0000256" key="5">
    <source>
        <dbReference type="ARBA" id="ARBA00029554"/>
    </source>
</evidence>
<feature type="binding site" evidence="6">
    <location>
        <begin position="81"/>
        <end position="85"/>
    </location>
    <ligand>
        <name>GTP</name>
        <dbReference type="ChEBI" id="CHEBI:37565"/>
    </ligand>
</feature>
<proteinExistence type="inferred from homology"/>
<dbReference type="EC" id="3.6.5.3" evidence="6"/>
<evidence type="ECO:0000256" key="4">
    <source>
        <dbReference type="ARBA" id="ARBA00023134"/>
    </source>
</evidence>
<dbReference type="SUPFAM" id="SSF50465">
    <property type="entry name" value="EF-Tu/eEF-1alpha/eIF2-gamma C-terminal domain"/>
    <property type="match status" value="1"/>
</dbReference>
<dbReference type="CDD" id="cd03697">
    <property type="entry name" value="EFTU_II"/>
    <property type="match status" value="1"/>
</dbReference>
<organism evidence="8 9">
    <name type="scientific">Luteolibacter algae</name>
    <dbReference type="NCBI Taxonomy" id="454151"/>
    <lineage>
        <taxon>Bacteria</taxon>
        <taxon>Pseudomonadati</taxon>
        <taxon>Verrucomicrobiota</taxon>
        <taxon>Verrucomicrobiia</taxon>
        <taxon>Verrucomicrobiales</taxon>
        <taxon>Verrucomicrobiaceae</taxon>
        <taxon>Luteolibacter</taxon>
    </lineage>
</organism>
<dbReference type="InterPro" id="IPR031157">
    <property type="entry name" value="G_TR_CS"/>
</dbReference>
<keyword evidence="6" id="KW-0460">Magnesium</keyword>
<comment type="similarity">
    <text evidence="6">Belongs to the TRAFAC class translation factor GTPase superfamily. Classic translation factor GTPase family. EF-Tu/EF-1A subfamily.</text>
</comment>
<dbReference type="NCBIfam" id="NF009373">
    <property type="entry name" value="PRK12736.1"/>
    <property type="match status" value="1"/>
</dbReference>
<dbReference type="InterPro" id="IPR027417">
    <property type="entry name" value="P-loop_NTPase"/>
</dbReference>
<feature type="domain" description="Tr-type G" evidence="7">
    <location>
        <begin position="10"/>
        <end position="204"/>
    </location>
</feature>
<feature type="binding site" evidence="6">
    <location>
        <begin position="19"/>
        <end position="26"/>
    </location>
    <ligand>
        <name>GTP</name>
        <dbReference type="ChEBI" id="CHEBI:37565"/>
    </ligand>
</feature>
<evidence type="ECO:0000256" key="6">
    <source>
        <dbReference type="HAMAP-Rule" id="MF_00118"/>
    </source>
</evidence>
<dbReference type="PRINTS" id="PR00315">
    <property type="entry name" value="ELONGATNFCT"/>
</dbReference>
<keyword evidence="9" id="KW-1185">Reference proteome</keyword>
<feature type="binding site" evidence="6">
    <location>
        <begin position="136"/>
        <end position="139"/>
    </location>
    <ligand>
        <name>GTP</name>
        <dbReference type="ChEBI" id="CHEBI:37565"/>
    </ligand>
</feature>
<dbReference type="Gene3D" id="2.40.30.10">
    <property type="entry name" value="Translation factors"/>
    <property type="match status" value="2"/>
</dbReference>
<evidence type="ECO:0000313" key="9">
    <source>
        <dbReference type="Proteomes" id="UP001597375"/>
    </source>
</evidence>
<protein>
    <recommendedName>
        <fullName evidence="5 6">Elongation factor Tu</fullName>
        <shortName evidence="6">EF-Tu</shortName>
        <ecNumber evidence="6">3.6.5.3</ecNumber>
    </recommendedName>
</protein>
<keyword evidence="6" id="KW-0963">Cytoplasm</keyword>
<comment type="function">
    <text evidence="6">GTP hydrolase that promotes the GTP-dependent binding of aminoacyl-tRNA to the A-site of ribosomes during protein biosynthesis.</text>
</comment>
<dbReference type="Gene3D" id="3.40.50.300">
    <property type="entry name" value="P-loop containing nucleotide triphosphate hydrolases"/>
    <property type="match status" value="1"/>
</dbReference>
<dbReference type="HAMAP" id="MF_00118_B">
    <property type="entry name" value="EF_Tu_B"/>
    <property type="match status" value="1"/>
</dbReference>
<dbReference type="InterPro" id="IPR009001">
    <property type="entry name" value="Transl_elong_EF1A/Init_IF2_C"/>
</dbReference>
<dbReference type="CDD" id="cd01884">
    <property type="entry name" value="EF_Tu"/>
    <property type="match status" value="1"/>
</dbReference>
<dbReference type="Pfam" id="PF03144">
    <property type="entry name" value="GTP_EFTU_D2"/>
    <property type="match status" value="1"/>
</dbReference>
<dbReference type="InterPro" id="IPR004541">
    <property type="entry name" value="Transl_elong_EFTu/EF1A_bac/org"/>
</dbReference>
<keyword evidence="2 6" id="KW-0251">Elongation factor</keyword>
<keyword evidence="3 6" id="KW-0648">Protein biosynthesis</keyword>
<dbReference type="PANTHER" id="PTHR43721">
    <property type="entry name" value="ELONGATION FACTOR TU-RELATED"/>
    <property type="match status" value="1"/>
</dbReference>
<gene>
    <name evidence="6 8" type="primary">tuf</name>
    <name evidence="8" type="ORF">ACFSSA_04785</name>
</gene>
<evidence type="ECO:0000256" key="2">
    <source>
        <dbReference type="ARBA" id="ARBA00022768"/>
    </source>
</evidence>
<keyword evidence="6" id="KW-0378">Hydrolase</keyword>
<accession>A0ABW5D6M3</accession>
<dbReference type="EMBL" id="JBHUIT010000003">
    <property type="protein sequence ID" value="MFD2255984.1"/>
    <property type="molecule type" value="Genomic_DNA"/>
</dbReference>
<dbReference type="NCBIfam" id="TIGR00231">
    <property type="entry name" value="small_GTP"/>
    <property type="match status" value="1"/>
</dbReference>
<keyword evidence="6" id="KW-0479">Metal-binding</keyword>
<keyword evidence="1 6" id="KW-0547">Nucleotide-binding</keyword>
<reference evidence="9" key="1">
    <citation type="journal article" date="2019" name="Int. J. Syst. Evol. Microbiol.">
        <title>The Global Catalogue of Microorganisms (GCM) 10K type strain sequencing project: providing services to taxonomists for standard genome sequencing and annotation.</title>
        <authorList>
            <consortium name="The Broad Institute Genomics Platform"/>
            <consortium name="The Broad Institute Genome Sequencing Center for Infectious Disease"/>
            <person name="Wu L."/>
            <person name="Ma J."/>
        </authorList>
    </citation>
    <scope>NUCLEOTIDE SEQUENCE [LARGE SCALE GENOMIC DNA]</scope>
    <source>
        <strain evidence="9">CGMCC 4.7106</strain>
    </source>
</reference>
<evidence type="ECO:0000256" key="1">
    <source>
        <dbReference type="ARBA" id="ARBA00022741"/>
    </source>
</evidence>
<dbReference type="PROSITE" id="PS00301">
    <property type="entry name" value="G_TR_1"/>
    <property type="match status" value="1"/>
</dbReference>
<dbReference type="InterPro" id="IPR004161">
    <property type="entry name" value="EFTu-like_2"/>
</dbReference>
<dbReference type="PROSITE" id="PS51722">
    <property type="entry name" value="G_TR_2"/>
    <property type="match status" value="1"/>
</dbReference>
<comment type="caution">
    <text evidence="8">The sequence shown here is derived from an EMBL/GenBank/DDBJ whole genome shotgun (WGS) entry which is preliminary data.</text>
</comment>
<dbReference type="CDD" id="cd03707">
    <property type="entry name" value="EFTU_III"/>
    <property type="match status" value="1"/>
</dbReference>
<dbReference type="InterPro" id="IPR000795">
    <property type="entry name" value="T_Tr_GTP-bd_dom"/>
</dbReference>
<dbReference type="InterPro" id="IPR009000">
    <property type="entry name" value="Transl_B-barrel_sf"/>
</dbReference>